<sequence length="62" mass="7106">MSINYRDAIYKDEEEMFVLAAKLATSFKLSRTDFSRTYQEVLSSKDVDLFVAENESGIIGYV</sequence>
<dbReference type="Proteomes" id="UP000252415">
    <property type="component" value="Unassembled WGS sequence"/>
</dbReference>
<dbReference type="AlphaFoldDB" id="A0A368VGC6"/>
<comment type="caution">
    <text evidence="1">The sequence shown here is derived from an EMBL/GenBank/DDBJ whole genome shotgun (WGS) entry which is preliminary data.</text>
</comment>
<reference evidence="1 2" key="1">
    <citation type="submission" date="2018-07" db="EMBL/GenBank/DDBJ databases">
        <title>Genomic Encyclopedia of Type Strains, Phase III (KMG-III): the genomes of soil and plant-associated and newly described type strains.</title>
        <authorList>
            <person name="Whitman W."/>
        </authorList>
    </citation>
    <scope>NUCLEOTIDE SEQUENCE [LARGE SCALE GENOMIC DNA]</scope>
    <source>
        <strain evidence="1 2">CECT 7506</strain>
    </source>
</reference>
<evidence type="ECO:0008006" key="3">
    <source>
        <dbReference type="Google" id="ProtNLM"/>
    </source>
</evidence>
<evidence type="ECO:0000313" key="2">
    <source>
        <dbReference type="Proteomes" id="UP000252415"/>
    </source>
</evidence>
<dbReference type="RefSeq" id="WP_114384229.1">
    <property type="nucleotide sequence ID" value="NZ_QPJD01000036.1"/>
</dbReference>
<accession>A0A368VGC6</accession>
<organism evidence="1 2">
    <name type="scientific">Paenibacillus prosopidis</name>
    <dbReference type="NCBI Taxonomy" id="630520"/>
    <lineage>
        <taxon>Bacteria</taxon>
        <taxon>Bacillati</taxon>
        <taxon>Bacillota</taxon>
        <taxon>Bacilli</taxon>
        <taxon>Bacillales</taxon>
        <taxon>Paenibacillaceae</taxon>
        <taxon>Paenibacillus</taxon>
    </lineage>
</organism>
<protein>
    <recommendedName>
        <fullName evidence="3">Acetyltransferase (GNAT) family protein</fullName>
    </recommendedName>
</protein>
<evidence type="ECO:0000313" key="1">
    <source>
        <dbReference type="EMBL" id="RCW40327.1"/>
    </source>
</evidence>
<name>A0A368VGC6_9BACL</name>
<gene>
    <name evidence="1" type="ORF">DFP97_1364</name>
</gene>
<dbReference type="EMBL" id="QPJD01000036">
    <property type="protein sequence ID" value="RCW40327.1"/>
    <property type="molecule type" value="Genomic_DNA"/>
</dbReference>
<keyword evidence="2" id="KW-1185">Reference proteome</keyword>
<proteinExistence type="predicted"/>